<protein>
    <submittedName>
        <fullName evidence="1">Uncharacterized protein</fullName>
    </submittedName>
</protein>
<dbReference type="Proteomes" id="UP001151529">
    <property type="component" value="Chromosome 18"/>
</dbReference>
<comment type="caution">
    <text evidence="1">The sequence shown here is derived from an EMBL/GenBank/DDBJ whole genome shotgun (WGS) entry which is preliminary data.</text>
</comment>
<organism evidence="1 2">
    <name type="scientific">Salix viminalis</name>
    <name type="common">Common osier</name>
    <name type="synonym">Basket willow</name>
    <dbReference type="NCBI Taxonomy" id="40686"/>
    <lineage>
        <taxon>Eukaryota</taxon>
        <taxon>Viridiplantae</taxon>
        <taxon>Streptophyta</taxon>
        <taxon>Embryophyta</taxon>
        <taxon>Tracheophyta</taxon>
        <taxon>Spermatophyta</taxon>
        <taxon>Magnoliopsida</taxon>
        <taxon>eudicotyledons</taxon>
        <taxon>Gunneridae</taxon>
        <taxon>Pentapetalae</taxon>
        <taxon>rosids</taxon>
        <taxon>fabids</taxon>
        <taxon>Malpighiales</taxon>
        <taxon>Salicaceae</taxon>
        <taxon>Saliceae</taxon>
        <taxon>Salix</taxon>
    </lineage>
</organism>
<dbReference type="AlphaFoldDB" id="A0A9Q0NP54"/>
<name>A0A9Q0NP54_SALVM</name>
<evidence type="ECO:0000313" key="2">
    <source>
        <dbReference type="Proteomes" id="UP001151529"/>
    </source>
</evidence>
<reference evidence="1 2" key="1">
    <citation type="journal article" date="2023" name="Int. J. Mol. Sci.">
        <title>De Novo Assembly and Annotation of 11 Diverse Shrub Willow (Salix) Genomes Reveals Novel Gene Organization in Sex-Linked Regions.</title>
        <authorList>
            <person name="Hyden B."/>
            <person name="Feng K."/>
            <person name="Yates T.B."/>
            <person name="Jawdy S."/>
            <person name="Cereghino C."/>
            <person name="Smart L.B."/>
            <person name="Muchero W."/>
        </authorList>
    </citation>
    <scope>NUCLEOTIDE SEQUENCE [LARGE SCALE GENOMIC DNA]</scope>
    <source>
        <tissue evidence="1">Shoot tip</tissue>
    </source>
</reference>
<accession>A0A9Q0NP54</accession>
<proteinExistence type="predicted"/>
<dbReference type="EMBL" id="JAPFFL010000017">
    <property type="protein sequence ID" value="KAJ6673359.1"/>
    <property type="molecule type" value="Genomic_DNA"/>
</dbReference>
<keyword evidence="2" id="KW-1185">Reference proteome</keyword>
<sequence>MAAFDVIIQRSGLISQLGRMCPRFHVYQAPGTPLCISFPNLMAIRKTIILFFLFTFLSSQNHFSAAQKWVKAGYCDLISTNRNPCFCNFIHSAILFVLPSRISTEVNARNVPLDSGENAVVHRAPCPASNPRARGTVNGPIQEYYSLVSISQSFFEDRFHMLAVYACGQTQ</sequence>
<gene>
    <name evidence="1" type="ORF">OIU85_012367</name>
</gene>
<evidence type="ECO:0000313" key="1">
    <source>
        <dbReference type="EMBL" id="KAJ6673359.1"/>
    </source>
</evidence>